<comment type="caution">
    <text evidence="1">The sequence shown here is derived from an EMBL/GenBank/DDBJ whole genome shotgun (WGS) entry which is preliminary data.</text>
</comment>
<name>A0A9Q0MJN4_9DIPT</name>
<evidence type="ECO:0000313" key="1">
    <source>
        <dbReference type="EMBL" id="KAJ6632767.1"/>
    </source>
</evidence>
<evidence type="ECO:0000313" key="2">
    <source>
        <dbReference type="Proteomes" id="UP001151699"/>
    </source>
</evidence>
<keyword evidence="2" id="KW-1185">Reference proteome</keyword>
<organism evidence="1 2">
    <name type="scientific">Pseudolycoriella hygida</name>
    <dbReference type="NCBI Taxonomy" id="35572"/>
    <lineage>
        <taxon>Eukaryota</taxon>
        <taxon>Metazoa</taxon>
        <taxon>Ecdysozoa</taxon>
        <taxon>Arthropoda</taxon>
        <taxon>Hexapoda</taxon>
        <taxon>Insecta</taxon>
        <taxon>Pterygota</taxon>
        <taxon>Neoptera</taxon>
        <taxon>Endopterygota</taxon>
        <taxon>Diptera</taxon>
        <taxon>Nematocera</taxon>
        <taxon>Sciaroidea</taxon>
        <taxon>Sciaridae</taxon>
        <taxon>Pseudolycoriella</taxon>
    </lineage>
</organism>
<accession>A0A9Q0MJN4</accession>
<reference evidence="1" key="1">
    <citation type="submission" date="2022-07" db="EMBL/GenBank/DDBJ databases">
        <authorList>
            <person name="Trinca V."/>
            <person name="Uliana J.V.C."/>
            <person name="Torres T.T."/>
            <person name="Ward R.J."/>
            <person name="Monesi N."/>
        </authorList>
    </citation>
    <scope>NUCLEOTIDE SEQUENCE</scope>
    <source>
        <strain evidence="1">HSMRA1968</strain>
        <tissue evidence="1">Whole embryos</tissue>
    </source>
</reference>
<dbReference type="AlphaFoldDB" id="A0A9Q0MJN4"/>
<gene>
    <name evidence="1" type="ORF">Bhyg_16006</name>
</gene>
<proteinExistence type="predicted"/>
<dbReference type="EMBL" id="WJQU01002525">
    <property type="protein sequence ID" value="KAJ6632767.1"/>
    <property type="molecule type" value="Genomic_DNA"/>
</dbReference>
<protein>
    <submittedName>
        <fullName evidence="1">Uncharacterized protein</fullName>
    </submittedName>
</protein>
<dbReference type="Proteomes" id="UP001151699">
    <property type="component" value="Unassembled WGS sequence"/>
</dbReference>
<sequence length="190" mass="21660">MKNIDNKRELAVILESENAISKNSLPIILRANCRGTEINKHAPHPNEDDCLNRHPLADLVPTKKLILTSYGDWEIWLSISLVNAFQQFDVNVSVDAGIVLSSSTEEQRDNYDLSLRQHGKAKTDKRLLNTLLLKLFGPPSRNDSVDYRGYADGFKELTIYEFNFYYQDGNSSSGTARHNDHYLYFAFDTS</sequence>